<protein>
    <submittedName>
        <fullName evidence="1">DNA alkylation repair protein</fullName>
    </submittedName>
</protein>
<proteinExistence type="predicted"/>
<dbReference type="InterPro" id="IPR014825">
    <property type="entry name" value="DNA_alkylation"/>
</dbReference>
<name>A0A6A9US51_9ACTN</name>
<dbReference type="PANTHER" id="PTHR34070:SF1">
    <property type="entry name" value="DNA ALKYLATION REPAIR PROTEIN"/>
    <property type="match status" value="1"/>
</dbReference>
<comment type="caution">
    <text evidence="1">The sequence shown here is derived from an EMBL/GenBank/DDBJ whole genome shotgun (WGS) entry which is preliminary data.</text>
</comment>
<dbReference type="EMBL" id="WPCU01000004">
    <property type="protein sequence ID" value="MVA75521.1"/>
    <property type="molecule type" value="Genomic_DNA"/>
</dbReference>
<organism evidence="1 2">
    <name type="scientific">Auraticoccus cholistanensis</name>
    <dbReference type="NCBI Taxonomy" id="2656650"/>
    <lineage>
        <taxon>Bacteria</taxon>
        <taxon>Bacillati</taxon>
        <taxon>Actinomycetota</taxon>
        <taxon>Actinomycetes</taxon>
        <taxon>Propionibacteriales</taxon>
        <taxon>Propionibacteriaceae</taxon>
        <taxon>Auraticoccus</taxon>
    </lineage>
</organism>
<dbReference type="SUPFAM" id="SSF48371">
    <property type="entry name" value="ARM repeat"/>
    <property type="match status" value="1"/>
</dbReference>
<dbReference type="CDD" id="cd06561">
    <property type="entry name" value="AlkD_like"/>
    <property type="match status" value="1"/>
</dbReference>
<dbReference type="Proteomes" id="UP000435304">
    <property type="component" value="Unassembled WGS sequence"/>
</dbReference>
<dbReference type="RefSeq" id="WP_197429839.1">
    <property type="nucleotide sequence ID" value="NZ_WPCU01000004.1"/>
</dbReference>
<evidence type="ECO:0000313" key="1">
    <source>
        <dbReference type="EMBL" id="MVA75521.1"/>
    </source>
</evidence>
<dbReference type="AlphaFoldDB" id="A0A6A9US51"/>
<dbReference type="Pfam" id="PF08713">
    <property type="entry name" value="DNA_alkylation"/>
    <property type="match status" value="1"/>
</dbReference>
<dbReference type="InterPro" id="IPR016024">
    <property type="entry name" value="ARM-type_fold"/>
</dbReference>
<dbReference type="Gene3D" id="1.25.10.90">
    <property type="match status" value="1"/>
</dbReference>
<sequence>MSTTASAVVARLESLADPEELPRVRRRLAPDEPAIGMRMRDLFTVAAEARSMPLEEVERLLDEPAYEPRMAACCVLDFKAREALGDRALSELYLRRHDRITTWDMVDRAAPRVVGAPLVGGDVGLLHELARSPQPLRRRTAATAPLYFVRSGSESDLAGGFAVVAALAADPEPVVHQAVGIFLKHAGERVPLLLSSFLDRHAATMPRAAVRLAVEKVDPSVRRRYVG</sequence>
<reference evidence="1 2" key="1">
    <citation type="submission" date="2019-12" db="EMBL/GenBank/DDBJ databases">
        <title>Auraticoccus cholistani sp. nov., an actinomycete isolated from soil of Cholistan desert.</title>
        <authorList>
            <person name="Cheema M.T."/>
        </authorList>
    </citation>
    <scope>NUCLEOTIDE SEQUENCE [LARGE SCALE GENOMIC DNA]</scope>
    <source>
        <strain evidence="1 2">F435</strain>
    </source>
</reference>
<gene>
    <name evidence="1" type="ORF">GC722_05695</name>
</gene>
<dbReference type="PANTHER" id="PTHR34070">
    <property type="entry name" value="ARMADILLO-TYPE FOLD"/>
    <property type="match status" value="1"/>
</dbReference>
<evidence type="ECO:0000313" key="2">
    <source>
        <dbReference type="Proteomes" id="UP000435304"/>
    </source>
</evidence>
<keyword evidence="2" id="KW-1185">Reference proteome</keyword>
<accession>A0A6A9US51</accession>